<accession>A0A914I3G2</accession>
<feature type="signal peptide" evidence="2">
    <location>
        <begin position="1"/>
        <end position="25"/>
    </location>
</feature>
<evidence type="ECO:0000256" key="2">
    <source>
        <dbReference type="SAM" id="SignalP"/>
    </source>
</evidence>
<organism evidence="3 4">
    <name type="scientific">Globodera rostochiensis</name>
    <name type="common">Golden nematode worm</name>
    <name type="synonym">Heterodera rostochiensis</name>
    <dbReference type="NCBI Taxonomy" id="31243"/>
    <lineage>
        <taxon>Eukaryota</taxon>
        <taxon>Metazoa</taxon>
        <taxon>Ecdysozoa</taxon>
        <taxon>Nematoda</taxon>
        <taxon>Chromadorea</taxon>
        <taxon>Rhabditida</taxon>
        <taxon>Tylenchina</taxon>
        <taxon>Tylenchomorpha</taxon>
        <taxon>Tylenchoidea</taxon>
        <taxon>Heteroderidae</taxon>
        <taxon>Heteroderinae</taxon>
        <taxon>Globodera</taxon>
    </lineage>
</organism>
<evidence type="ECO:0000313" key="3">
    <source>
        <dbReference type="Proteomes" id="UP000887572"/>
    </source>
</evidence>
<sequence length="252" mass="28015">MLTNFLFKLFMLAATVFISIYNTASNRILNNDRNNNKCNKLMLYNANCRRGRGPQLAPREHCAPTDEKTAAASTATEPNNCAGEFFKNAKSDFELCVFEVGYRPIIPNFPVAQPTVTDWTLGTSAADHTEQLQSPLTRLCRQFNMTRHRSCRLIHKCPIRKCRYPQVSSAFVVVPIGEHWVNGVDDDDDDIHLQDLFESVDGLAPGREQNAAAGDWTNGHSSFSDDKKCQFDGHAAHLDFPFATGNGNGTAS</sequence>
<evidence type="ECO:0000313" key="4">
    <source>
        <dbReference type="WBParaSite" id="Gr19_v10_g6524.t1"/>
    </source>
</evidence>
<proteinExistence type="predicted"/>
<dbReference type="AlphaFoldDB" id="A0A914I3G2"/>
<feature type="compositionally biased region" description="Basic and acidic residues" evidence="1">
    <location>
        <begin position="58"/>
        <end position="69"/>
    </location>
</feature>
<keyword evidence="3" id="KW-1185">Reference proteome</keyword>
<protein>
    <submittedName>
        <fullName evidence="4">Secreted protein</fullName>
    </submittedName>
</protein>
<reference evidence="4" key="1">
    <citation type="submission" date="2022-11" db="UniProtKB">
        <authorList>
            <consortium name="WormBaseParasite"/>
        </authorList>
    </citation>
    <scope>IDENTIFICATION</scope>
</reference>
<name>A0A914I3G2_GLORO</name>
<feature type="chain" id="PRO_5037457789" evidence="2">
    <location>
        <begin position="26"/>
        <end position="252"/>
    </location>
</feature>
<dbReference type="Proteomes" id="UP000887572">
    <property type="component" value="Unplaced"/>
</dbReference>
<evidence type="ECO:0000256" key="1">
    <source>
        <dbReference type="SAM" id="MobiDB-lite"/>
    </source>
</evidence>
<keyword evidence="2" id="KW-0732">Signal</keyword>
<dbReference type="WBParaSite" id="Gr19_v10_g6524.t1">
    <property type="protein sequence ID" value="Gr19_v10_g6524.t1"/>
    <property type="gene ID" value="Gr19_v10_g6524"/>
</dbReference>
<feature type="region of interest" description="Disordered" evidence="1">
    <location>
        <begin position="55"/>
        <end position="75"/>
    </location>
</feature>